<dbReference type="Gene3D" id="3.10.10.10">
    <property type="entry name" value="HIV Type 1 Reverse Transcriptase, subunit A, domain 1"/>
    <property type="match status" value="1"/>
</dbReference>
<dbReference type="EMBL" id="KZ990781">
    <property type="protein sequence ID" value="RKP23668.1"/>
    <property type="molecule type" value="Genomic_DNA"/>
</dbReference>
<name>A0A4P9YV53_9FUNG</name>
<reference evidence="3" key="1">
    <citation type="journal article" date="2018" name="Nat. Microbiol.">
        <title>Leveraging single-cell genomics to expand the fungal tree of life.</title>
        <authorList>
            <person name="Ahrendt S.R."/>
            <person name="Quandt C.A."/>
            <person name="Ciobanu D."/>
            <person name="Clum A."/>
            <person name="Salamov A."/>
            <person name="Andreopoulos B."/>
            <person name="Cheng J.F."/>
            <person name="Woyke T."/>
            <person name="Pelin A."/>
            <person name="Henrissat B."/>
            <person name="Reynolds N.K."/>
            <person name="Benny G.L."/>
            <person name="Smith M.E."/>
            <person name="James T.Y."/>
            <person name="Grigoriev I.V."/>
        </authorList>
    </citation>
    <scope>NUCLEOTIDE SEQUENCE [LARGE SCALE GENOMIC DNA]</scope>
    <source>
        <strain evidence="3">Benny S71-1</strain>
    </source>
</reference>
<dbReference type="InterPro" id="IPR043502">
    <property type="entry name" value="DNA/RNA_pol_sf"/>
</dbReference>
<dbReference type="PANTHER" id="PTHR15503">
    <property type="entry name" value="LDOC1 RELATED"/>
    <property type="match status" value="1"/>
</dbReference>
<dbReference type="Proteomes" id="UP000278143">
    <property type="component" value="Unassembled WGS sequence"/>
</dbReference>
<protein>
    <submittedName>
        <fullName evidence="2">Uncharacterized protein</fullName>
    </submittedName>
</protein>
<feature type="compositionally biased region" description="Polar residues" evidence="1">
    <location>
        <begin position="268"/>
        <end position="279"/>
    </location>
</feature>
<dbReference type="OrthoDB" id="5151719at2759"/>
<proteinExistence type="predicted"/>
<gene>
    <name evidence="2" type="ORF">SYNPS1DRAFT_30578</name>
</gene>
<feature type="region of interest" description="Disordered" evidence="1">
    <location>
        <begin position="242"/>
        <end position="294"/>
    </location>
</feature>
<feature type="region of interest" description="Disordered" evidence="1">
    <location>
        <begin position="1"/>
        <end position="21"/>
    </location>
</feature>
<feature type="region of interest" description="Disordered" evidence="1">
    <location>
        <begin position="55"/>
        <end position="82"/>
    </location>
</feature>
<dbReference type="SUPFAM" id="SSF56672">
    <property type="entry name" value="DNA/RNA polymerases"/>
    <property type="match status" value="1"/>
</dbReference>
<dbReference type="PANTHER" id="PTHR15503:SF45">
    <property type="entry name" value="RNA-DIRECTED DNA POLYMERASE HOMOLOG"/>
    <property type="match status" value="1"/>
</dbReference>
<accession>A0A4P9YV53</accession>
<keyword evidence="3" id="KW-1185">Reference proteome</keyword>
<evidence type="ECO:0000256" key="1">
    <source>
        <dbReference type="SAM" id="MobiDB-lite"/>
    </source>
</evidence>
<evidence type="ECO:0000313" key="3">
    <source>
        <dbReference type="Proteomes" id="UP000278143"/>
    </source>
</evidence>
<evidence type="ECO:0000313" key="2">
    <source>
        <dbReference type="EMBL" id="RKP23668.1"/>
    </source>
</evidence>
<organism evidence="2 3">
    <name type="scientific">Syncephalis pseudoplumigaleata</name>
    <dbReference type="NCBI Taxonomy" id="1712513"/>
    <lineage>
        <taxon>Eukaryota</taxon>
        <taxon>Fungi</taxon>
        <taxon>Fungi incertae sedis</taxon>
        <taxon>Zoopagomycota</taxon>
        <taxon>Zoopagomycotina</taxon>
        <taxon>Zoopagomycetes</taxon>
        <taxon>Zoopagales</taxon>
        <taxon>Piptocephalidaceae</taxon>
        <taxon>Syncephalis</taxon>
    </lineage>
</organism>
<dbReference type="InterPro" id="IPR032567">
    <property type="entry name" value="RTL1-rel"/>
</dbReference>
<sequence length="427" mass="47019">MSSHHQHPATKPAAPDSWIRIPSHLPPSNLLPWLRAKNKSLPCCNTFNKNTSLSGRLLPKFPKQHQPQPNIKNPKPASLTSSMVPYRSSAASSTKWDSSSSFNLNATPTAQPKSDLEAPCLSALPWLGLHRLLKPSPHYLTTLMRSSKNSWQYLAITKQTASTKLQVLRQGSPTASTFTSEFRQHACNNSWGDATLIHQFCFGLGGDVKDLLLMLPDPATLWNAITQAVRCNNLLYEQHQEQREGTPTTRKPLQLVWWPGPPLPQLPRKSNPSSLSSHNARPAKPPDNEASKQPCPATVGAMCLGNDIHPTIQGPSLVLTHALPSHCLCFSTVPTPASPAPQQPFSTQVPQPSSSIKTAPIYGLSPTEEDVLQAYVKQSLTNGFIQHSKSLAGALIIFVKKKDDSMLICVDYPWLKKITIRNFYSLH</sequence>
<dbReference type="AlphaFoldDB" id="A0A4P9YV53"/>